<gene>
    <name evidence="1" type="ORF">HPBE_LOCUS24526</name>
</gene>
<evidence type="ECO:0000313" key="3">
    <source>
        <dbReference type="WBParaSite" id="HPBE_0002452701-mRNA-1"/>
    </source>
</evidence>
<keyword evidence="2" id="KW-1185">Reference proteome</keyword>
<accession>A0A183GPA7</accession>
<proteinExistence type="predicted"/>
<dbReference type="AlphaFoldDB" id="A0A183GPA7"/>
<dbReference type="EMBL" id="UZAH01036470">
    <property type="protein sequence ID" value="VDP45655.1"/>
    <property type="molecule type" value="Genomic_DNA"/>
</dbReference>
<evidence type="ECO:0000313" key="2">
    <source>
        <dbReference type="Proteomes" id="UP000050761"/>
    </source>
</evidence>
<reference evidence="1 2" key="1">
    <citation type="submission" date="2018-11" db="EMBL/GenBank/DDBJ databases">
        <authorList>
            <consortium name="Pathogen Informatics"/>
        </authorList>
    </citation>
    <scope>NUCLEOTIDE SEQUENCE [LARGE SCALE GENOMIC DNA]</scope>
</reference>
<dbReference type="WBParaSite" id="HPBE_0002452701-mRNA-1">
    <property type="protein sequence ID" value="HPBE_0002452701-mRNA-1"/>
    <property type="gene ID" value="HPBE_0002452701"/>
</dbReference>
<dbReference type="OrthoDB" id="5871543at2759"/>
<evidence type="ECO:0000313" key="1">
    <source>
        <dbReference type="EMBL" id="VDP45655.1"/>
    </source>
</evidence>
<organism evidence="2 3">
    <name type="scientific">Heligmosomoides polygyrus</name>
    <name type="common">Parasitic roundworm</name>
    <dbReference type="NCBI Taxonomy" id="6339"/>
    <lineage>
        <taxon>Eukaryota</taxon>
        <taxon>Metazoa</taxon>
        <taxon>Ecdysozoa</taxon>
        <taxon>Nematoda</taxon>
        <taxon>Chromadorea</taxon>
        <taxon>Rhabditida</taxon>
        <taxon>Rhabditina</taxon>
        <taxon>Rhabditomorpha</taxon>
        <taxon>Strongyloidea</taxon>
        <taxon>Heligmosomidae</taxon>
        <taxon>Heligmosomoides</taxon>
    </lineage>
</organism>
<reference evidence="3" key="2">
    <citation type="submission" date="2019-09" db="UniProtKB">
        <authorList>
            <consortium name="WormBaseParasite"/>
        </authorList>
    </citation>
    <scope>IDENTIFICATION</scope>
</reference>
<accession>A0A3P8EP59</accession>
<dbReference type="Proteomes" id="UP000050761">
    <property type="component" value="Unassembled WGS sequence"/>
</dbReference>
<name>A0A183GPA7_HELPZ</name>
<protein>
    <submittedName>
        <fullName evidence="3">RNA-binding (RRM/RBD/RNP motifs) family protein</fullName>
    </submittedName>
</protein>
<sequence>MVQEAVVFFVNVVHNDIFPKASERDVEVPIDGRSETPFLELRGLLSLTRKAEPRTNEAVVRSRVELGDTETSKEEEKALSAKHGAYMMNNYYEKGAMVPYGYNTYAGYGNYPYGYGGQYNNGYYGYMTYGR</sequence>